<dbReference type="Pfam" id="PF13193">
    <property type="entry name" value="AMP-binding_C"/>
    <property type="match status" value="1"/>
</dbReference>
<dbReference type="PANTHER" id="PTHR43201:SF5">
    <property type="entry name" value="MEDIUM-CHAIN ACYL-COA LIGASE ACSF2, MITOCHONDRIAL"/>
    <property type="match status" value="1"/>
</dbReference>
<dbReference type="GO" id="GO:0006631">
    <property type="term" value="P:fatty acid metabolic process"/>
    <property type="evidence" value="ECO:0007669"/>
    <property type="project" value="TreeGrafter"/>
</dbReference>
<name>A0A133VEN4_9EURY</name>
<evidence type="ECO:0000313" key="4">
    <source>
        <dbReference type="EMBL" id="KXB04912.1"/>
    </source>
</evidence>
<sequence>IKPKEIERLLETHEGIEKSAVLGISNKLVGEKIMALFTPNEGYEPTSEMITDHMESLVKEGKIDEIAIPDKIKMLKEMPKTGAGTIDRDELRKKYI</sequence>
<keyword evidence="2" id="KW-0436">Ligase</keyword>
<dbReference type="SUPFAM" id="SSF56801">
    <property type="entry name" value="Acetyl-CoA synthetase-like"/>
    <property type="match status" value="1"/>
</dbReference>
<comment type="caution">
    <text evidence="4">The sequence shown here is derived from an EMBL/GenBank/DDBJ whole genome shotgun (WGS) entry which is preliminary data.</text>
</comment>
<feature type="non-terminal residue" evidence="4">
    <location>
        <position position="1"/>
    </location>
</feature>
<comment type="similarity">
    <text evidence="1">Belongs to the ATP-dependent AMP-binding enzyme family.</text>
</comment>
<accession>A0A133VEN4</accession>
<dbReference type="Gene3D" id="3.30.300.30">
    <property type="match status" value="1"/>
</dbReference>
<dbReference type="EMBL" id="LHYD01000038">
    <property type="protein sequence ID" value="KXB04912.1"/>
    <property type="molecule type" value="Genomic_DNA"/>
</dbReference>
<evidence type="ECO:0000256" key="1">
    <source>
        <dbReference type="ARBA" id="ARBA00006432"/>
    </source>
</evidence>
<evidence type="ECO:0000256" key="2">
    <source>
        <dbReference type="ARBA" id="ARBA00022598"/>
    </source>
</evidence>
<dbReference type="PANTHER" id="PTHR43201">
    <property type="entry name" value="ACYL-COA SYNTHETASE"/>
    <property type="match status" value="1"/>
</dbReference>
<proteinExistence type="inferred from homology"/>
<dbReference type="Proteomes" id="UP000070311">
    <property type="component" value="Unassembled WGS sequence"/>
</dbReference>
<organism evidence="4 5">
    <name type="scientific">candidate division MSBL1 archaeon SCGC-AAA382A13</name>
    <dbReference type="NCBI Taxonomy" id="1698279"/>
    <lineage>
        <taxon>Archaea</taxon>
        <taxon>Methanobacteriati</taxon>
        <taxon>Methanobacteriota</taxon>
        <taxon>candidate division MSBL1</taxon>
    </lineage>
</organism>
<gene>
    <name evidence="4" type="ORF">AKJ50_01920</name>
</gene>
<protein>
    <recommendedName>
        <fullName evidence="3">AMP-binding enzyme C-terminal domain-containing protein</fullName>
    </recommendedName>
</protein>
<dbReference type="InterPro" id="IPR045851">
    <property type="entry name" value="AMP-bd_C_sf"/>
</dbReference>
<dbReference type="InterPro" id="IPR025110">
    <property type="entry name" value="AMP-bd_C"/>
</dbReference>
<dbReference type="GO" id="GO:0031956">
    <property type="term" value="F:medium-chain fatty acid-CoA ligase activity"/>
    <property type="evidence" value="ECO:0007669"/>
    <property type="project" value="TreeGrafter"/>
</dbReference>
<evidence type="ECO:0000259" key="3">
    <source>
        <dbReference type="Pfam" id="PF13193"/>
    </source>
</evidence>
<evidence type="ECO:0000313" key="5">
    <source>
        <dbReference type="Proteomes" id="UP000070311"/>
    </source>
</evidence>
<feature type="domain" description="AMP-binding enzyme C-terminal" evidence="3">
    <location>
        <begin position="5"/>
        <end position="84"/>
    </location>
</feature>
<keyword evidence="5" id="KW-1185">Reference proteome</keyword>
<dbReference type="AlphaFoldDB" id="A0A133VEN4"/>
<reference evidence="4 5" key="1">
    <citation type="journal article" date="2016" name="Sci. Rep.">
        <title>Metabolic traits of an uncultured archaeal lineage -MSBL1- from brine pools of the Red Sea.</title>
        <authorList>
            <person name="Mwirichia R."/>
            <person name="Alam I."/>
            <person name="Rashid M."/>
            <person name="Vinu M."/>
            <person name="Ba-Alawi W."/>
            <person name="Anthony Kamau A."/>
            <person name="Kamanda Ngugi D."/>
            <person name="Goker M."/>
            <person name="Klenk H.P."/>
            <person name="Bajic V."/>
            <person name="Stingl U."/>
        </authorList>
    </citation>
    <scope>NUCLEOTIDE SEQUENCE [LARGE SCALE GENOMIC DNA]</scope>
    <source>
        <strain evidence="4">SCGC-AAA382A13</strain>
    </source>
</reference>